<dbReference type="InterPro" id="IPR050834">
    <property type="entry name" value="Glycosyltransf_2"/>
</dbReference>
<dbReference type="Proteomes" id="UP000613840">
    <property type="component" value="Unassembled WGS sequence"/>
</dbReference>
<protein>
    <recommendedName>
        <fullName evidence="2">Glycosyltransferase 2-like domain-containing protein</fullName>
    </recommendedName>
</protein>
<evidence type="ECO:0000259" key="2">
    <source>
        <dbReference type="Pfam" id="PF00535"/>
    </source>
</evidence>
<comment type="caution">
    <text evidence="3">The sequence shown here is derived from an EMBL/GenBank/DDBJ whole genome shotgun (WGS) entry which is preliminary data.</text>
</comment>
<dbReference type="AlphaFoldDB" id="A0A917VZY3"/>
<reference evidence="3" key="1">
    <citation type="journal article" date="2014" name="Int. J. Syst. Evol. Microbiol.">
        <title>Complete genome sequence of Corynebacterium casei LMG S-19264T (=DSM 44701T), isolated from a smear-ripened cheese.</title>
        <authorList>
            <consortium name="US DOE Joint Genome Institute (JGI-PGF)"/>
            <person name="Walter F."/>
            <person name="Albersmeier A."/>
            <person name="Kalinowski J."/>
            <person name="Ruckert C."/>
        </authorList>
    </citation>
    <scope>NUCLEOTIDE SEQUENCE</scope>
    <source>
        <strain evidence="3">CGMCC 4.7306</strain>
    </source>
</reference>
<feature type="compositionally biased region" description="Basic residues" evidence="1">
    <location>
        <begin position="559"/>
        <end position="574"/>
    </location>
</feature>
<dbReference type="Gene3D" id="3.90.550.10">
    <property type="entry name" value="Spore Coat Polysaccharide Biosynthesis Protein SpsA, Chain A"/>
    <property type="match status" value="1"/>
</dbReference>
<sequence length="637" mass="65389">MEHDAVTASVLIDAGTLDDRLPRIVTSLDDQSLPYSRYEVIYLDPGSSERTSRRLRELVVRRPNVTLLPISPGTEGNAWKAGVEAAQGDYVLLLGPDDLLFPGGLQSLLDATAGGAQLVVATGSESGPAGFVSEDLSPGMTIDASDPAGGIAMLAPFALIRRTTLTEVMSAAAEAGRDAGFRSLRAAVLEAAGASVVATSPVGLGMGPSGGQSIEDAWSDLAEALGHLDAEPSARLVAAQAAATFRHSGAGGVPRSTADQIVGLVRSAWTDRDVDTLPYAQRDVVRTLVAADVAGADSATKAVADIGLAVPSTSAEWSAGVLYLTVMGVVQGLPRADPRPDFTLAAAIRNLATGIEYVLPSTADAARDSAGFIVHASVDAALAAAGKPLERGTWEILVRLNGFGSDRTISAALPQPRSTTGIASGAVVDGTPVSVFAVDGRLRLDVGARGHGFLGARLSPEQATINETAAGALLTITLPDAVARGDAILHGALFLGKFRAPAVLRTTGSSAQIECYLNGLAGVSRLEASFGGTKQQPLGLQLRIGPAGEMTIEAAPKVPSKKPAAKKPAAKKQGGKAPVAKKPVAKKATGSAGKGKPEQRRSGRIISRVPKPLQPWARAASRSPLIKSAYRKATGRG</sequence>
<gene>
    <name evidence="3" type="ORF">GCM10011575_07180</name>
</gene>
<dbReference type="Pfam" id="PF00535">
    <property type="entry name" value="Glycos_transf_2"/>
    <property type="match status" value="1"/>
</dbReference>
<feature type="region of interest" description="Disordered" evidence="1">
    <location>
        <begin position="554"/>
        <end position="637"/>
    </location>
</feature>
<accession>A0A917VZY3</accession>
<evidence type="ECO:0000256" key="1">
    <source>
        <dbReference type="SAM" id="MobiDB-lite"/>
    </source>
</evidence>
<name>A0A917VZY3_9ACTN</name>
<dbReference type="SUPFAM" id="SSF53448">
    <property type="entry name" value="Nucleotide-diphospho-sugar transferases"/>
    <property type="match status" value="1"/>
</dbReference>
<keyword evidence="4" id="KW-1185">Reference proteome</keyword>
<dbReference type="InterPro" id="IPR001173">
    <property type="entry name" value="Glyco_trans_2-like"/>
</dbReference>
<evidence type="ECO:0000313" key="3">
    <source>
        <dbReference type="EMBL" id="GGL51370.1"/>
    </source>
</evidence>
<feature type="domain" description="Glycosyltransferase 2-like" evidence="2">
    <location>
        <begin position="19"/>
        <end position="122"/>
    </location>
</feature>
<organism evidence="3 4">
    <name type="scientific">Microlunatus endophyticus</name>
    <dbReference type="NCBI Taxonomy" id="1716077"/>
    <lineage>
        <taxon>Bacteria</taxon>
        <taxon>Bacillati</taxon>
        <taxon>Actinomycetota</taxon>
        <taxon>Actinomycetes</taxon>
        <taxon>Propionibacteriales</taxon>
        <taxon>Propionibacteriaceae</taxon>
        <taxon>Microlunatus</taxon>
    </lineage>
</organism>
<dbReference type="CDD" id="cd00761">
    <property type="entry name" value="Glyco_tranf_GTA_type"/>
    <property type="match status" value="1"/>
</dbReference>
<dbReference type="EMBL" id="BMMZ01000001">
    <property type="protein sequence ID" value="GGL51370.1"/>
    <property type="molecule type" value="Genomic_DNA"/>
</dbReference>
<dbReference type="InterPro" id="IPR029044">
    <property type="entry name" value="Nucleotide-diphossugar_trans"/>
</dbReference>
<proteinExistence type="predicted"/>
<feature type="compositionally biased region" description="Low complexity" evidence="1">
    <location>
        <begin position="575"/>
        <end position="591"/>
    </location>
</feature>
<dbReference type="PANTHER" id="PTHR43685:SF2">
    <property type="entry name" value="GLYCOSYLTRANSFERASE 2-LIKE DOMAIN-CONTAINING PROTEIN"/>
    <property type="match status" value="1"/>
</dbReference>
<dbReference type="PANTHER" id="PTHR43685">
    <property type="entry name" value="GLYCOSYLTRANSFERASE"/>
    <property type="match status" value="1"/>
</dbReference>
<reference evidence="3" key="2">
    <citation type="submission" date="2020-09" db="EMBL/GenBank/DDBJ databases">
        <authorList>
            <person name="Sun Q."/>
            <person name="Zhou Y."/>
        </authorList>
    </citation>
    <scope>NUCLEOTIDE SEQUENCE</scope>
    <source>
        <strain evidence="3">CGMCC 4.7306</strain>
    </source>
</reference>
<evidence type="ECO:0000313" key="4">
    <source>
        <dbReference type="Proteomes" id="UP000613840"/>
    </source>
</evidence>